<sequence>YTTAISCLSGKTVNADLWVYSPPGDKPVKNGMIVFVVAKASFPSIGSAIMDAAHFSPFLGDPAASDYEVCCCSLLSLTALTLF</sequence>
<reference evidence="1" key="1">
    <citation type="submission" date="2023-03" db="EMBL/GenBank/DDBJ databases">
        <title>Massive genome expansion in bonnet fungi (Mycena s.s.) driven by repeated elements and novel gene families across ecological guilds.</title>
        <authorList>
            <consortium name="Lawrence Berkeley National Laboratory"/>
            <person name="Harder C.B."/>
            <person name="Miyauchi S."/>
            <person name="Viragh M."/>
            <person name="Kuo A."/>
            <person name="Thoen E."/>
            <person name="Andreopoulos B."/>
            <person name="Lu D."/>
            <person name="Skrede I."/>
            <person name="Drula E."/>
            <person name="Henrissat B."/>
            <person name="Morin E."/>
            <person name="Kohler A."/>
            <person name="Barry K."/>
            <person name="LaButti K."/>
            <person name="Morin E."/>
            <person name="Salamov A."/>
            <person name="Lipzen A."/>
            <person name="Mereny Z."/>
            <person name="Hegedus B."/>
            <person name="Baldrian P."/>
            <person name="Stursova M."/>
            <person name="Weitz H."/>
            <person name="Taylor A."/>
            <person name="Grigoriev I.V."/>
            <person name="Nagy L.G."/>
            <person name="Martin F."/>
            <person name="Kauserud H."/>
        </authorList>
    </citation>
    <scope>NUCLEOTIDE SEQUENCE</scope>
    <source>
        <strain evidence="1">CBHHK173m</strain>
    </source>
</reference>
<protein>
    <submittedName>
        <fullName evidence="1">Uncharacterized protein</fullName>
    </submittedName>
</protein>
<organism evidence="1 2">
    <name type="scientific">Mycena belliarum</name>
    <dbReference type="NCBI Taxonomy" id="1033014"/>
    <lineage>
        <taxon>Eukaryota</taxon>
        <taxon>Fungi</taxon>
        <taxon>Dikarya</taxon>
        <taxon>Basidiomycota</taxon>
        <taxon>Agaricomycotina</taxon>
        <taxon>Agaricomycetes</taxon>
        <taxon>Agaricomycetidae</taxon>
        <taxon>Agaricales</taxon>
        <taxon>Marasmiineae</taxon>
        <taxon>Mycenaceae</taxon>
        <taxon>Mycena</taxon>
    </lineage>
</organism>
<dbReference type="EMBL" id="JARJCN010000194">
    <property type="protein sequence ID" value="KAJ7064383.1"/>
    <property type="molecule type" value="Genomic_DNA"/>
</dbReference>
<evidence type="ECO:0000313" key="1">
    <source>
        <dbReference type="EMBL" id="KAJ7064383.1"/>
    </source>
</evidence>
<feature type="non-terminal residue" evidence="1">
    <location>
        <position position="1"/>
    </location>
</feature>
<keyword evidence="2" id="KW-1185">Reference proteome</keyword>
<proteinExistence type="predicted"/>
<evidence type="ECO:0000313" key="2">
    <source>
        <dbReference type="Proteomes" id="UP001222325"/>
    </source>
</evidence>
<accession>A0AAD6TLD9</accession>
<name>A0AAD6TLD9_9AGAR</name>
<gene>
    <name evidence="1" type="ORF">B0H15DRAFT_794702</name>
</gene>
<dbReference type="AlphaFoldDB" id="A0AAD6TLD9"/>
<dbReference type="Proteomes" id="UP001222325">
    <property type="component" value="Unassembled WGS sequence"/>
</dbReference>
<comment type="caution">
    <text evidence="1">The sequence shown here is derived from an EMBL/GenBank/DDBJ whole genome shotgun (WGS) entry which is preliminary data.</text>
</comment>